<dbReference type="GO" id="GO:0005829">
    <property type="term" value="C:cytosol"/>
    <property type="evidence" value="ECO:0007669"/>
    <property type="project" value="TreeGrafter"/>
</dbReference>
<dbReference type="GO" id="GO:0016579">
    <property type="term" value="P:protein deubiquitination"/>
    <property type="evidence" value="ECO:0007669"/>
    <property type="project" value="InterPro"/>
</dbReference>
<dbReference type="PANTHER" id="PTHR24006">
    <property type="entry name" value="UBIQUITIN CARBOXYL-TERMINAL HYDROLASE"/>
    <property type="match status" value="1"/>
</dbReference>
<evidence type="ECO:0000313" key="10">
    <source>
        <dbReference type="EMBL" id="VDN51900.1"/>
    </source>
</evidence>
<keyword evidence="11" id="KW-1185">Reference proteome</keyword>
<sequence>MVKHRSLGVVPGLSNLGNTCYINALLQGLARFFFLKISQKSCLFHLISIFLILKYSIFIEFQFPRIFGMDLYELFNVFVTTWDEEIHVLQSNSVHSSDKSNSLKETFFYVGSVKCNSFSCMNDGVNTSGKKYQYSLKAVSVHIGGPHSGHFITYRRGIGTENQDIWYRTSDSSVSFLFLVQF</sequence>
<dbReference type="Pfam" id="PF00443">
    <property type="entry name" value="UCH"/>
    <property type="match status" value="1"/>
</dbReference>
<dbReference type="PROSITE" id="PS00973">
    <property type="entry name" value="USP_2"/>
    <property type="match status" value="1"/>
</dbReference>
<dbReference type="Proteomes" id="UP000274756">
    <property type="component" value="Unassembled WGS sequence"/>
</dbReference>
<dbReference type="Gene3D" id="3.90.70.10">
    <property type="entry name" value="Cysteine proteinases"/>
    <property type="match status" value="2"/>
</dbReference>
<dbReference type="InterPro" id="IPR050164">
    <property type="entry name" value="Peptidase_C19"/>
</dbReference>
<evidence type="ECO:0000256" key="6">
    <source>
        <dbReference type="ARBA" id="ARBA00022801"/>
    </source>
</evidence>
<dbReference type="OrthoDB" id="2248014at2759"/>
<reference evidence="10 11" key="1">
    <citation type="submission" date="2018-11" db="EMBL/GenBank/DDBJ databases">
        <authorList>
            <consortium name="Pathogen Informatics"/>
        </authorList>
    </citation>
    <scope>NUCLEOTIDE SEQUENCE [LARGE SCALE GENOMIC DNA]</scope>
</reference>
<evidence type="ECO:0000259" key="9">
    <source>
        <dbReference type="Pfam" id="PF00443"/>
    </source>
</evidence>
<evidence type="ECO:0000256" key="2">
    <source>
        <dbReference type="ARBA" id="ARBA00009085"/>
    </source>
</evidence>
<dbReference type="GO" id="GO:0005634">
    <property type="term" value="C:nucleus"/>
    <property type="evidence" value="ECO:0007669"/>
    <property type="project" value="TreeGrafter"/>
</dbReference>
<dbReference type="AlphaFoldDB" id="A0A3P7PDE3"/>
<evidence type="ECO:0000256" key="7">
    <source>
        <dbReference type="ARBA" id="ARBA00022807"/>
    </source>
</evidence>
<dbReference type="GO" id="GO:0006508">
    <property type="term" value="P:proteolysis"/>
    <property type="evidence" value="ECO:0007669"/>
    <property type="project" value="UniProtKB-KW"/>
</dbReference>
<comment type="similarity">
    <text evidence="2">Belongs to the peptidase C19 family.</text>
</comment>
<organism evidence="10 11">
    <name type="scientific">Dracunculus medinensis</name>
    <name type="common">Guinea worm</name>
    <dbReference type="NCBI Taxonomy" id="318479"/>
    <lineage>
        <taxon>Eukaryota</taxon>
        <taxon>Metazoa</taxon>
        <taxon>Ecdysozoa</taxon>
        <taxon>Nematoda</taxon>
        <taxon>Chromadorea</taxon>
        <taxon>Rhabditida</taxon>
        <taxon>Spirurina</taxon>
        <taxon>Dracunculoidea</taxon>
        <taxon>Dracunculidae</taxon>
        <taxon>Dracunculus</taxon>
    </lineage>
</organism>
<evidence type="ECO:0000313" key="11">
    <source>
        <dbReference type="Proteomes" id="UP000274756"/>
    </source>
</evidence>
<dbReference type="PROSITE" id="PS00972">
    <property type="entry name" value="USP_1"/>
    <property type="match status" value="1"/>
</dbReference>
<dbReference type="GO" id="GO:0004843">
    <property type="term" value="F:cysteine-type deubiquitinase activity"/>
    <property type="evidence" value="ECO:0007669"/>
    <property type="project" value="UniProtKB-EC"/>
</dbReference>
<feature type="domain" description="Peptidase C19 ubiquitin carboxyl-terminal hydrolase" evidence="9">
    <location>
        <begin position="98"/>
        <end position="175"/>
    </location>
</feature>
<dbReference type="InterPro" id="IPR018200">
    <property type="entry name" value="USP_CS"/>
</dbReference>
<dbReference type="EC" id="3.4.19.12" evidence="3"/>
<keyword evidence="5" id="KW-0833">Ubl conjugation pathway</keyword>
<keyword evidence="8" id="KW-0812">Transmembrane</keyword>
<evidence type="ECO:0000256" key="5">
    <source>
        <dbReference type="ARBA" id="ARBA00022786"/>
    </source>
</evidence>
<gene>
    <name evidence="10" type="ORF">DME_LOCUS1873</name>
</gene>
<accession>A0A3P7PDE3</accession>
<keyword evidence="4" id="KW-0645">Protease</keyword>
<dbReference type="SUPFAM" id="SSF54001">
    <property type="entry name" value="Cysteine proteinases"/>
    <property type="match status" value="1"/>
</dbReference>
<protein>
    <recommendedName>
        <fullName evidence="3">ubiquitinyl hydrolase 1</fullName>
        <ecNumber evidence="3">3.4.19.12</ecNumber>
    </recommendedName>
</protein>
<keyword evidence="7" id="KW-0788">Thiol protease</keyword>
<dbReference type="STRING" id="318479.A0A3P7PDE3"/>
<dbReference type="PANTHER" id="PTHR24006:SF888">
    <property type="entry name" value="UBIQUITIN CARBOXYL-TERMINAL HYDROLASE 30"/>
    <property type="match status" value="1"/>
</dbReference>
<dbReference type="InterPro" id="IPR001394">
    <property type="entry name" value="Peptidase_C19_UCH"/>
</dbReference>
<dbReference type="InterPro" id="IPR038765">
    <property type="entry name" value="Papain-like_cys_pep_sf"/>
</dbReference>
<comment type="catalytic activity">
    <reaction evidence="1">
        <text>Thiol-dependent hydrolysis of ester, thioester, amide, peptide and isopeptide bonds formed by the C-terminal Gly of ubiquitin (a 76-residue protein attached to proteins as an intracellular targeting signal).</text>
        <dbReference type="EC" id="3.4.19.12"/>
    </reaction>
</comment>
<name>A0A3P7PDE3_DRAME</name>
<keyword evidence="8" id="KW-0472">Membrane</keyword>
<dbReference type="EMBL" id="UYYG01000035">
    <property type="protein sequence ID" value="VDN51900.1"/>
    <property type="molecule type" value="Genomic_DNA"/>
</dbReference>
<keyword evidence="8" id="KW-1133">Transmembrane helix</keyword>
<feature type="transmembrane region" description="Helical" evidence="8">
    <location>
        <begin position="43"/>
        <end position="61"/>
    </location>
</feature>
<evidence type="ECO:0000256" key="8">
    <source>
        <dbReference type="SAM" id="Phobius"/>
    </source>
</evidence>
<evidence type="ECO:0000256" key="4">
    <source>
        <dbReference type="ARBA" id="ARBA00022670"/>
    </source>
</evidence>
<keyword evidence="6" id="KW-0378">Hydrolase</keyword>
<proteinExistence type="inferred from homology"/>
<evidence type="ECO:0000256" key="3">
    <source>
        <dbReference type="ARBA" id="ARBA00012759"/>
    </source>
</evidence>
<evidence type="ECO:0000256" key="1">
    <source>
        <dbReference type="ARBA" id="ARBA00000707"/>
    </source>
</evidence>